<reference evidence="2" key="1">
    <citation type="submission" date="2014-03" db="EMBL/GenBank/DDBJ databases">
        <authorList>
            <person name="Aksoy S."/>
            <person name="Warren W."/>
            <person name="Wilson R.K."/>
        </authorList>
    </citation>
    <scope>NUCLEOTIDE SEQUENCE [LARGE SCALE GENOMIC DNA]</scope>
    <source>
        <strain evidence="2">IAEA</strain>
    </source>
</reference>
<protein>
    <submittedName>
        <fullName evidence="1">Uncharacterized protein</fullName>
    </submittedName>
</protein>
<organism evidence="1 2">
    <name type="scientific">Glossina pallidipes</name>
    <name type="common">Tsetse fly</name>
    <dbReference type="NCBI Taxonomy" id="7398"/>
    <lineage>
        <taxon>Eukaryota</taxon>
        <taxon>Metazoa</taxon>
        <taxon>Ecdysozoa</taxon>
        <taxon>Arthropoda</taxon>
        <taxon>Hexapoda</taxon>
        <taxon>Insecta</taxon>
        <taxon>Pterygota</taxon>
        <taxon>Neoptera</taxon>
        <taxon>Endopterygota</taxon>
        <taxon>Diptera</taxon>
        <taxon>Brachycera</taxon>
        <taxon>Muscomorpha</taxon>
        <taxon>Hippoboscoidea</taxon>
        <taxon>Glossinidae</taxon>
        <taxon>Glossina</taxon>
    </lineage>
</organism>
<sequence>MDSISIANNSLFSVHGRRCLIIALFGIFDVLKSLDGDFARMMKEIHSLRQNVTILETETESLKFSTNELRKFKMFNKGINVKELDLLIHSLRRL</sequence>
<dbReference type="VEuPathDB" id="VectorBase:GPAI022065"/>
<reference evidence="1" key="2">
    <citation type="submission" date="2020-05" db="UniProtKB">
        <authorList>
            <consortium name="EnsemblMetazoa"/>
        </authorList>
    </citation>
    <scope>IDENTIFICATION</scope>
    <source>
        <strain evidence="1">IAEA</strain>
    </source>
</reference>
<dbReference type="Proteomes" id="UP000092445">
    <property type="component" value="Unassembled WGS sequence"/>
</dbReference>
<name>A0A1A9ZQN7_GLOPL</name>
<evidence type="ECO:0000313" key="1">
    <source>
        <dbReference type="EnsemblMetazoa" id="GPAI022065-PA"/>
    </source>
</evidence>
<proteinExistence type="predicted"/>
<dbReference type="STRING" id="7398.A0A1A9ZQN7"/>
<evidence type="ECO:0000313" key="2">
    <source>
        <dbReference type="Proteomes" id="UP000092445"/>
    </source>
</evidence>
<keyword evidence="2" id="KW-1185">Reference proteome</keyword>
<dbReference type="EnsemblMetazoa" id="GPAI022065-RA">
    <property type="protein sequence ID" value="GPAI022065-PA"/>
    <property type="gene ID" value="GPAI022065"/>
</dbReference>
<dbReference type="AlphaFoldDB" id="A0A1A9ZQN7"/>
<accession>A0A1A9ZQN7</accession>